<dbReference type="InterPro" id="IPR006140">
    <property type="entry name" value="D-isomer_DH_NAD-bd"/>
</dbReference>
<dbReference type="SUPFAM" id="SSF51735">
    <property type="entry name" value="NAD(P)-binding Rossmann-fold domains"/>
    <property type="match status" value="1"/>
</dbReference>
<protein>
    <recommendedName>
        <fullName evidence="2">D-isomer specific 2-hydroxyacid dehydrogenase NAD-binding domain-containing protein</fullName>
    </recommendedName>
</protein>
<dbReference type="eggNOG" id="KOG0067">
    <property type="taxonomic scope" value="Eukaryota"/>
</dbReference>
<accession>C8V569</accession>
<dbReference type="PANTHER" id="PTHR10996:SF281">
    <property type="entry name" value="D-ISOMER SPECIFIC 2-HYDROXYACID DEHYDROGENASE NAD-BINDING DOMAIN-CONTAINING PROTEIN-RELATED"/>
    <property type="match status" value="1"/>
</dbReference>
<dbReference type="GO" id="GO:0051287">
    <property type="term" value="F:NAD binding"/>
    <property type="evidence" value="ECO:0007669"/>
    <property type="project" value="InterPro"/>
</dbReference>
<proteinExistence type="predicted"/>
<dbReference type="VEuPathDB" id="FungiDB:AN7934"/>
<gene>
    <name evidence="3" type="ORF">ANIA_07934</name>
</gene>
<dbReference type="InterPro" id="IPR050223">
    <property type="entry name" value="D-isomer_2-hydroxyacid_DH"/>
</dbReference>
<evidence type="ECO:0000313" key="3">
    <source>
        <dbReference type="EMBL" id="CBF73553.1"/>
    </source>
</evidence>
<name>C8V569_EMENI</name>
<reference evidence="4" key="1">
    <citation type="journal article" date="2005" name="Nature">
        <title>Sequencing of Aspergillus nidulans and comparative analysis with A. fumigatus and A. oryzae.</title>
        <authorList>
            <person name="Galagan J.E."/>
            <person name="Calvo S.E."/>
            <person name="Cuomo C."/>
            <person name="Ma L.J."/>
            <person name="Wortman J.R."/>
            <person name="Batzoglou S."/>
            <person name="Lee S.I."/>
            <person name="Basturkmen M."/>
            <person name="Spevak C.C."/>
            <person name="Clutterbuck J."/>
            <person name="Kapitonov V."/>
            <person name="Jurka J."/>
            <person name="Scazzocchio C."/>
            <person name="Farman M."/>
            <person name="Butler J."/>
            <person name="Purcell S."/>
            <person name="Harris S."/>
            <person name="Braus G.H."/>
            <person name="Draht O."/>
            <person name="Busch S."/>
            <person name="D'Enfert C."/>
            <person name="Bouchier C."/>
            <person name="Goldman G.H."/>
            <person name="Bell-Pedersen D."/>
            <person name="Griffiths-Jones S."/>
            <person name="Doonan J.H."/>
            <person name="Yu J."/>
            <person name="Vienken K."/>
            <person name="Pain A."/>
            <person name="Freitag M."/>
            <person name="Selker E.U."/>
            <person name="Archer D.B."/>
            <person name="Penalva M.A."/>
            <person name="Oakley B.R."/>
            <person name="Momany M."/>
            <person name="Tanaka T."/>
            <person name="Kumagai T."/>
            <person name="Asai K."/>
            <person name="Machida M."/>
            <person name="Nierman W.C."/>
            <person name="Denning D.W."/>
            <person name="Caddick M."/>
            <person name="Hynes M."/>
            <person name="Paoletti M."/>
            <person name="Fischer R."/>
            <person name="Miller B."/>
            <person name="Dyer P."/>
            <person name="Sachs M.S."/>
            <person name="Osmani S.A."/>
            <person name="Birren B.W."/>
        </authorList>
    </citation>
    <scope>NUCLEOTIDE SEQUENCE [LARGE SCALE GENOMIC DNA]</scope>
    <source>
        <strain evidence="4">FGSC A4 / ATCC 38163 / CBS 112.46 / NRRL 194 / M139</strain>
    </source>
</reference>
<dbReference type="HOGENOM" id="CLU_019796_1_2_1"/>
<evidence type="ECO:0000256" key="1">
    <source>
        <dbReference type="ARBA" id="ARBA00023002"/>
    </source>
</evidence>
<reference evidence="4" key="2">
    <citation type="journal article" date="2009" name="Fungal Genet. Biol.">
        <title>The 2008 update of the Aspergillus nidulans genome annotation: a community effort.</title>
        <authorList>
            <person name="Wortman J.R."/>
            <person name="Gilsenan J.M."/>
            <person name="Joardar V."/>
            <person name="Deegan J."/>
            <person name="Clutterbuck J."/>
            <person name="Andersen M.R."/>
            <person name="Archer D."/>
            <person name="Bencina M."/>
            <person name="Braus G."/>
            <person name="Coutinho P."/>
            <person name="von Dohren H."/>
            <person name="Doonan J."/>
            <person name="Driessen A.J."/>
            <person name="Durek P."/>
            <person name="Espeso E."/>
            <person name="Fekete E."/>
            <person name="Flipphi M."/>
            <person name="Estrada C.G."/>
            <person name="Geysens S."/>
            <person name="Goldman G."/>
            <person name="de Groot P.W."/>
            <person name="Hansen K."/>
            <person name="Harris S.D."/>
            <person name="Heinekamp T."/>
            <person name="Helmstaedt K."/>
            <person name="Henrissat B."/>
            <person name="Hofmann G."/>
            <person name="Homan T."/>
            <person name="Horio T."/>
            <person name="Horiuchi H."/>
            <person name="James S."/>
            <person name="Jones M."/>
            <person name="Karaffa L."/>
            <person name="Karanyi Z."/>
            <person name="Kato M."/>
            <person name="Keller N."/>
            <person name="Kelly D.E."/>
            <person name="Kiel J.A."/>
            <person name="Kim J.M."/>
            <person name="van der Klei I.J."/>
            <person name="Klis F.M."/>
            <person name="Kovalchuk A."/>
            <person name="Krasevec N."/>
            <person name="Kubicek C.P."/>
            <person name="Liu B."/>
            <person name="Maccabe A."/>
            <person name="Meyer V."/>
            <person name="Mirabito P."/>
            <person name="Miskei M."/>
            <person name="Mos M."/>
            <person name="Mullins J."/>
            <person name="Nelson D.R."/>
            <person name="Nielsen J."/>
            <person name="Oakley B.R."/>
            <person name="Osmani S.A."/>
            <person name="Pakula T."/>
            <person name="Paszewski A."/>
            <person name="Paulsen I."/>
            <person name="Pilsyk S."/>
            <person name="Pocsi I."/>
            <person name="Punt P.J."/>
            <person name="Ram A.F."/>
            <person name="Ren Q."/>
            <person name="Robellet X."/>
            <person name="Robson G."/>
            <person name="Seiboth B."/>
            <person name="van Solingen P."/>
            <person name="Specht T."/>
            <person name="Sun J."/>
            <person name="Taheri-Talesh N."/>
            <person name="Takeshita N."/>
            <person name="Ussery D."/>
            <person name="vanKuyk P.A."/>
            <person name="Visser H."/>
            <person name="van de Vondervoort P.J."/>
            <person name="de Vries R.P."/>
            <person name="Walton J."/>
            <person name="Xiang X."/>
            <person name="Xiong Y."/>
            <person name="Zeng A.P."/>
            <person name="Brandt B.W."/>
            <person name="Cornell M.J."/>
            <person name="van den Hondel C.A."/>
            <person name="Visser J."/>
            <person name="Oliver S.G."/>
            <person name="Turner G."/>
        </authorList>
    </citation>
    <scope>GENOME REANNOTATION</scope>
    <source>
        <strain evidence="4">FGSC A4 / ATCC 38163 / CBS 112.46 / NRRL 194 / M139</strain>
    </source>
</reference>
<dbReference type="Gene3D" id="3.40.50.720">
    <property type="entry name" value="NAD(P)-binding Rossmann-like Domain"/>
    <property type="match status" value="4"/>
</dbReference>
<dbReference type="KEGG" id="ani:ANIA_07934"/>
<feature type="domain" description="D-isomer specific 2-hydroxyacid dehydrogenase NAD-binding" evidence="2">
    <location>
        <begin position="168"/>
        <end position="215"/>
    </location>
</feature>
<organism evidence="3 4">
    <name type="scientific">Emericella nidulans (strain FGSC A4 / ATCC 38163 / CBS 112.46 / NRRL 194 / M139)</name>
    <name type="common">Aspergillus nidulans</name>
    <dbReference type="NCBI Taxonomy" id="227321"/>
    <lineage>
        <taxon>Eukaryota</taxon>
        <taxon>Fungi</taxon>
        <taxon>Dikarya</taxon>
        <taxon>Ascomycota</taxon>
        <taxon>Pezizomycotina</taxon>
        <taxon>Eurotiomycetes</taxon>
        <taxon>Eurotiomycetidae</taxon>
        <taxon>Eurotiales</taxon>
        <taxon>Aspergillaceae</taxon>
        <taxon>Aspergillus</taxon>
        <taxon>Aspergillus subgen. Nidulantes</taxon>
    </lineage>
</organism>
<dbReference type="RefSeq" id="XP_050467224.1">
    <property type="nucleotide sequence ID" value="XM_050611172.1"/>
</dbReference>
<keyword evidence="4" id="KW-1185">Reference proteome</keyword>
<dbReference type="InterPro" id="IPR036291">
    <property type="entry name" value="NAD(P)-bd_dom_sf"/>
</dbReference>
<dbReference type="Pfam" id="PF02826">
    <property type="entry name" value="2-Hacid_dh_C"/>
    <property type="match status" value="1"/>
</dbReference>
<dbReference type="GO" id="GO:0030267">
    <property type="term" value="F:glyoxylate reductase (NADPH) activity"/>
    <property type="evidence" value="ECO:0000318"/>
    <property type="project" value="GO_Central"/>
</dbReference>
<dbReference type="PANTHER" id="PTHR10996">
    <property type="entry name" value="2-HYDROXYACID DEHYDROGENASE-RELATED"/>
    <property type="match status" value="1"/>
</dbReference>
<dbReference type="GeneID" id="2869131"/>
<dbReference type="OrthoDB" id="9991913at2759"/>
<dbReference type="STRING" id="227321.C8V569"/>
<dbReference type="AlphaFoldDB" id="C8V569"/>
<dbReference type="GO" id="GO:0016618">
    <property type="term" value="F:hydroxypyruvate reductase [NAD(P)H] activity"/>
    <property type="evidence" value="ECO:0000318"/>
    <property type="project" value="GO_Central"/>
</dbReference>
<dbReference type="OMA" id="NTGCEMG"/>
<evidence type="ECO:0000259" key="2">
    <source>
        <dbReference type="Pfam" id="PF02826"/>
    </source>
</evidence>
<dbReference type="InParanoid" id="C8V569"/>
<dbReference type="Proteomes" id="UP000000560">
    <property type="component" value="Chromosome II"/>
</dbReference>
<sequence>MSPHYYLSYKADLSSLPPRSGPFNDFLARFHVIQNDVLDIPSFIQALKEKRYGDFVVTFRPHFQSGGEMGKWDDELIELLPSSVRIFASVGLDSTGRTSRPLDAEGSVSDTTLYMILSVFRNFTRTQLAARTADPEIFTASHKLIASISHNPRGHILGLVGLGNISKKVVDEEALIEALETGSPSAAGLDVHYHEPQVSPRLAAMDAVTLITHIAGGALNTRINFELNSMENILATVGAQGELIGQPFTPVNSKQVLEYLKAQT</sequence>
<evidence type="ECO:0000313" key="4">
    <source>
        <dbReference type="Proteomes" id="UP000000560"/>
    </source>
</evidence>
<dbReference type="GO" id="GO:0005829">
    <property type="term" value="C:cytosol"/>
    <property type="evidence" value="ECO:0000318"/>
    <property type="project" value="GO_Central"/>
</dbReference>
<dbReference type="EMBL" id="BN001302">
    <property type="protein sequence ID" value="CBF73553.1"/>
    <property type="molecule type" value="Genomic_DNA"/>
</dbReference>
<keyword evidence="1" id="KW-0560">Oxidoreductase</keyword>